<proteinExistence type="predicted"/>
<name>A0A9Q3IQ02_9BASI</name>
<sequence length="128" mass="14720">MNIWRINMRLLVASSHRFDVDAIGDIQLITTEGPLIVRGVLFCKDIPGVVLSIGHLISQKISVEFINNQFTLHQNSHTYHTFYRNSRWYLKIESYVPRPMINTISVVSNSPPPPISFMTKPRSFSFKS</sequence>
<dbReference type="EMBL" id="AVOT02053004">
    <property type="protein sequence ID" value="MBW0547906.1"/>
    <property type="molecule type" value="Genomic_DNA"/>
</dbReference>
<protein>
    <submittedName>
        <fullName evidence="1">Uncharacterized protein</fullName>
    </submittedName>
</protein>
<dbReference type="OrthoDB" id="2517540at2759"/>
<organism evidence="1 2">
    <name type="scientific">Austropuccinia psidii MF-1</name>
    <dbReference type="NCBI Taxonomy" id="1389203"/>
    <lineage>
        <taxon>Eukaryota</taxon>
        <taxon>Fungi</taxon>
        <taxon>Dikarya</taxon>
        <taxon>Basidiomycota</taxon>
        <taxon>Pucciniomycotina</taxon>
        <taxon>Pucciniomycetes</taxon>
        <taxon>Pucciniales</taxon>
        <taxon>Sphaerophragmiaceae</taxon>
        <taxon>Austropuccinia</taxon>
    </lineage>
</organism>
<accession>A0A9Q3IQ02</accession>
<evidence type="ECO:0000313" key="2">
    <source>
        <dbReference type="Proteomes" id="UP000765509"/>
    </source>
</evidence>
<dbReference type="Proteomes" id="UP000765509">
    <property type="component" value="Unassembled WGS sequence"/>
</dbReference>
<dbReference type="AlphaFoldDB" id="A0A9Q3IQ02"/>
<reference evidence="1" key="1">
    <citation type="submission" date="2021-03" db="EMBL/GenBank/DDBJ databases">
        <title>Draft genome sequence of rust myrtle Austropuccinia psidii MF-1, a brazilian biotype.</title>
        <authorList>
            <person name="Quecine M.C."/>
            <person name="Pachon D.M.R."/>
            <person name="Bonatelli M.L."/>
            <person name="Correr F.H."/>
            <person name="Franceschini L.M."/>
            <person name="Leite T.F."/>
            <person name="Margarido G.R.A."/>
            <person name="Almeida C.A."/>
            <person name="Ferrarezi J.A."/>
            <person name="Labate C.A."/>
        </authorList>
    </citation>
    <scope>NUCLEOTIDE SEQUENCE</scope>
    <source>
        <strain evidence="1">MF-1</strain>
    </source>
</reference>
<keyword evidence="2" id="KW-1185">Reference proteome</keyword>
<evidence type="ECO:0000313" key="1">
    <source>
        <dbReference type="EMBL" id="MBW0547906.1"/>
    </source>
</evidence>
<comment type="caution">
    <text evidence="1">The sequence shown here is derived from an EMBL/GenBank/DDBJ whole genome shotgun (WGS) entry which is preliminary data.</text>
</comment>
<gene>
    <name evidence="1" type="ORF">O181_087621</name>
</gene>